<dbReference type="Pfam" id="PF00561">
    <property type="entry name" value="Abhydrolase_1"/>
    <property type="match status" value="1"/>
</dbReference>
<reference evidence="3" key="1">
    <citation type="submission" date="2018-04" db="EMBL/GenBank/DDBJ databases">
        <authorList>
            <person name="Liu S."/>
            <person name="Wang Z."/>
            <person name="Li J."/>
        </authorList>
    </citation>
    <scope>NUCLEOTIDE SEQUENCE [LARGE SCALE GENOMIC DNA]</scope>
    <source>
        <strain evidence="3">S1194</strain>
    </source>
</reference>
<dbReference type="InterPro" id="IPR050266">
    <property type="entry name" value="AB_hydrolase_sf"/>
</dbReference>
<evidence type="ECO:0000313" key="3">
    <source>
        <dbReference type="Proteomes" id="UP000244978"/>
    </source>
</evidence>
<comment type="caution">
    <text evidence="2">The sequence shown here is derived from an EMBL/GenBank/DDBJ whole genome shotgun (WGS) entry which is preliminary data.</text>
</comment>
<dbReference type="Gene3D" id="3.40.50.1820">
    <property type="entry name" value="alpha/beta hydrolase"/>
    <property type="match status" value="1"/>
</dbReference>
<dbReference type="PANTHER" id="PTHR43798:SF33">
    <property type="entry name" value="HYDROLASE, PUTATIVE (AFU_ORTHOLOGUE AFUA_2G14860)-RELATED"/>
    <property type="match status" value="1"/>
</dbReference>
<dbReference type="GO" id="GO:0016020">
    <property type="term" value="C:membrane"/>
    <property type="evidence" value="ECO:0007669"/>
    <property type="project" value="TreeGrafter"/>
</dbReference>
<proteinExistence type="predicted"/>
<dbReference type="InterPro" id="IPR029058">
    <property type="entry name" value="AB_hydrolase_fold"/>
</dbReference>
<protein>
    <submittedName>
        <fullName evidence="2">Alpha/beta hydrolase</fullName>
    </submittedName>
</protein>
<dbReference type="InterPro" id="IPR000073">
    <property type="entry name" value="AB_hydrolase_1"/>
</dbReference>
<accession>A0A2U1T3M2</accession>
<keyword evidence="3" id="KW-1185">Reference proteome</keyword>
<organism evidence="2 3">
    <name type="scientific">Homoserinimonas hongtaonis</name>
    <dbReference type="NCBI Taxonomy" id="2079791"/>
    <lineage>
        <taxon>Bacteria</taxon>
        <taxon>Bacillati</taxon>
        <taxon>Actinomycetota</taxon>
        <taxon>Actinomycetes</taxon>
        <taxon>Micrococcales</taxon>
        <taxon>Microbacteriaceae</taxon>
        <taxon>Homoserinimonas</taxon>
    </lineage>
</organism>
<dbReference type="KEGG" id="salc:C2138_10145"/>
<gene>
    <name evidence="2" type="ORF">DF220_05320</name>
</gene>
<dbReference type="GO" id="GO:0016787">
    <property type="term" value="F:hydrolase activity"/>
    <property type="evidence" value="ECO:0007669"/>
    <property type="project" value="UniProtKB-KW"/>
</dbReference>
<evidence type="ECO:0000313" key="2">
    <source>
        <dbReference type="EMBL" id="PWB98458.1"/>
    </source>
</evidence>
<dbReference type="OrthoDB" id="9769541at2"/>
<dbReference type="RefSeq" id="WP_108519058.1">
    <property type="nucleotide sequence ID" value="NZ_QEEX01000001.1"/>
</dbReference>
<keyword evidence="2" id="KW-0378">Hydrolase</keyword>
<dbReference type="Proteomes" id="UP000244978">
    <property type="component" value="Unassembled WGS sequence"/>
</dbReference>
<dbReference type="SUPFAM" id="SSF53474">
    <property type="entry name" value="alpha/beta-Hydrolases"/>
    <property type="match status" value="1"/>
</dbReference>
<dbReference type="PANTHER" id="PTHR43798">
    <property type="entry name" value="MONOACYLGLYCEROL LIPASE"/>
    <property type="match status" value="1"/>
</dbReference>
<evidence type="ECO:0000259" key="1">
    <source>
        <dbReference type="Pfam" id="PF00561"/>
    </source>
</evidence>
<feature type="domain" description="AB hydrolase-1" evidence="1">
    <location>
        <begin position="33"/>
        <end position="138"/>
    </location>
</feature>
<dbReference type="AlphaFoldDB" id="A0A2U1T3M2"/>
<name>A0A2U1T3M2_9MICO</name>
<sequence length="284" mass="31242">MIPFQKVARSIRSFLGIGPRRLLHIASDVGEGPVVVLVHGVASSSITWENLVPLLSDDHRVICIDILGHGGSPAPDDAEYTLEEHVQWLAHTIKSLKLSSRYTLVGHSLGSLIVSRYAGTNSKQLDKVVLVSPPVYLVPQEIGDPVVRAATSAYLKAYAYLRAHKEFTLKRAALVAKLMPIPNVFGITESNWRAFSLSLEHCIESQTTATDIARIPVPVEVVYGSLDQFIVPGSMSFINNMRNVTVHRVEFNDHIVHRKLAREVATVIDGSSRIQSAQQIDRVG</sequence>
<dbReference type="EMBL" id="QEEX01000001">
    <property type="protein sequence ID" value="PWB98458.1"/>
    <property type="molecule type" value="Genomic_DNA"/>
</dbReference>